<evidence type="ECO:0000313" key="2">
    <source>
        <dbReference type="Proteomes" id="UP001153076"/>
    </source>
</evidence>
<keyword evidence="2" id="KW-1185">Reference proteome</keyword>
<dbReference type="Proteomes" id="UP001153076">
    <property type="component" value="Unassembled WGS sequence"/>
</dbReference>
<sequence>MVHLVSRCGCKHVDFDMSDHLTILLYCCPTVNGKGRRRQRFLFDNMWASDPSCTDVINTAWASTSSNNVVENLLFRIDICAEELGKWKKEEFGHVGTEIRKLEQQPRGQHDAISRGEILRQIREWRKREEIMWWQRARSDYLSYGDANTRWFHSCANMRKAQNSIECLIDDNGVHCTDEDSVSHTITEYFAQSQ</sequence>
<name>A0A9Q1QEL4_9CARY</name>
<protein>
    <submittedName>
        <fullName evidence="1">Uncharacterized protein</fullName>
    </submittedName>
</protein>
<organism evidence="1 2">
    <name type="scientific">Carnegiea gigantea</name>
    <dbReference type="NCBI Taxonomy" id="171969"/>
    <lineage>
        <taxon>Eukaryota</taxon>
        <taxon>Viridiplantae</taxon>
        <taxon>Streptophyta</taxon>
        <taxon>Embryophyta</taxon>
        <taxon>Tracheophyta</taxon>
        <taxon>Spermatophyta</taxon>
        <taxon>Magnoliopsida</taxon>
        <taxon>eudicotyledons</taxon>
        <taxon>Gunneridae</taxon>
        <taxon>Pentapetalae</taxon>
        <taxon>Caryophyllales</taxon>
        <taxon>Cactineae</taxon>
        <taxon>Cactaceae</taxon>
        <taxon>Cactoideae</taxon>
        <taxon>Echinocereeae</taxon>
        <taxon>Carnegiea</taxon>
    </lineage>
</organism>
<reference evidence="1" key="1">
    <citation type="submission" date="2022-04" db="EMBL/GenBank/DDBJ databases">
        <title>Carnegiea gigantea Genome sequencing and assembly v2.</title>
        <authorList>
            <person name="Copetti D."/>
            <person name="Sanderson M.J."/>
            <person name="Burquez A."/>
            <person name="Wojciechowski M.F."/>
        </authorList>
    </citation>
    <scope>NUCLEOTIDE SEQUENCE</scope>
    <source>
        <strain evidence="1">SGP5-SGP5p</strain>
        <tissue evidence="1">Aerial part</tissue>
    </source>
</reference>
<dbReference type="AlphaFoldDB" id="A0A9Q1QEL4"/>
<dbReference type="OrthoDB" id="1935089at2759"/>
<dbReference type="EMBL" id="JAKOGI010000217">
    <property type="protein sequence ID" value="KAJ8439513.1"/>
    <property type="molecule type" value="Genomic_DNA"/>
</dbReference>
<evidence type="ECO:0000313" key="1">
    <source>
        <dbReference type="EMBL" id="KAJ8439513.1"/>
    </source>
</evidence>
<proteinExistence type="predicted"/>
<comment type="caution">
    <text evidence="1">The sequence shown here is derived from an EMBL/GenBank/DDBJ whole genome shotgun (WGS) entry which is preliminary data.</text>
</comment>
<gene>
    <name evidence="1" type="ORF">Cgig2_007030</name>
</gene>
<accession>A0A9Q1QEL4</accession>